<dbReference type="PRINTS" id="PR01435">
    <property type="entry name" value="NPOXDRDTASE5"/>
</dbReference>
<keyword evidence="3 6" id="KW-1133">Transmembrane helix</keyword>
<feature type="transmembrane region" description="Helical" evidence="6">
    <location>
        <begin position="423"/>
        <end position="443"/>
    </location>
</feature>
<keyword evidence="10" id="KW-1185">Reference proteome</keyword>
<dbReference type="EMBL" id="CP080507">
    <property type="protein sequence ID" value="QYM78292.1"/>
    <property type="molecule type" value="Genomic_DNA"/>
</dbReference>
<feature type="transmembrane region" description="Helical" evidence="6">
    <location>
        <begin position="608"/>
        <end position="626"/>
    </location>
</feature>
<dbReference type="PANTHER" id="PTHR42829">
    <property type="entry name" value="NADH-UBIQUINONE OXIDOREDUCTASE CHAIN 5"/>
    <property type="match status" value="1"/>
</dbReference>
<feature type="domain" description="NADH-Ubiquinone oxidoreductase (complex I) chain 5 N-terminal" evidence="8">
    <location>
        <begin position="63"/>
        <end position="113"/>
    </location>
</feature>
<feature type="transmembrane region" description="Helical" evidence="6">
    <location>
        <begin position="112"/>
        <end position="129"/>
    </location>
</feature>
<feature type="transmembrane region" description="Helical" evidence="6">
    <location>
        <begin position="135"/>
        <end position="154"/>
    </location>
</feature>
<feature type="transmembrane region" description="Helical" evidence="6">
    <location>
        <begin position="298"/>
        <end position="319"/>
    </location>
</feature>
<dbReference type="GO" id="GO:0016020">
    <property type="term" value="C:membrane"/>
    <property type="evidence" value="ECO:0007669"/>
    <property type="project" value="UniProtKB-SubCell"/>
</dbReference>
<sequence>MTPVQLALLVLLLPLASATVIALFLRRSGVVASAISVLAATGLAAVSLQLVFSGARFTGSMEWLHLGDFVFRFGFKFDDLAALMLAIVAIVGWCVHVFSLGYMRDDAARARFFGGLSIFMFSMVGIVLADNLFMIFVFWELVGFSSWLLINHWYERAAPTAASKKAFIVNRVGDFGFLLGIIWCYWANGTVDLGELAGLHASGGLVFSAGIPLLLFCGALGKSAQMPLHVWLPDAMEGPTPISALIHAATMVAAGIYMLCRINMLMVPEALTVIMWVGTITALYAAFCAIAQNDIKKVLAYSTLSQLGYMVAAFGLGGISVHADGGHVEQMAFTVVATGVGAAMFHLTTHAFFKALLFLGSGSVIHGCHHEQDIFKMGGLMRKMPVTFLTFSLGVLAIIGFPGLAGFFSKDAILYLAFANNKAVFAILAFTAVLTAFYMIRMWRIVFLGAPRTEHAAHAHEGGFTLTIPLVILAVLAVVGGYTKFYGHAFQDVFALIPHAEGAAEHTILITSLIVLVVGVGAAWALYKPAAEDALAKKAPGLFALLASKLWIDELYDYYVAKIQQRFAELLNFLEQIFLAGLIIRGLAGVVGLFGLGARALHVGNLHAYVYWFLLGAVLLWAYAAGVF</sequence>
<feature type="domain" description="NADH:quinone oxidoreductase/Mrp antiporter transmembrane" evidence="7">
    <location>
        <begin position="129"/>
        <end position="319"/>
    </location>
</feature>
<protein>
    <submittedName>
        <fullName evidence="9">NADH-quinone oxidoreductase subunit L</fullName>
    </submittedName>
</protein>
<dbReference type="RefSeq" id="WP_220161396.1">
    <property type="nucleotide sequence ID" value="NZ_CP080507.1"/>
</dbReference>
<feature type="transmembrane region" description="Helical" evidence="6">
    <location>
        <begin position="506"/>
        <end position="527"/>
    </location>
</feature>
<evidence type="ECO:0000256" key="2">
    <source>
        <dbReference type="ARBA" id="ARBA00022692"/>
    </source>
</evidence>
<dbReference type="GO" id="GO:0012505">
    <property type="term" value="C:endomembrane system"/>
    <property type="evidence" value="ECO:0007669"/>
    <property type="project" value="UniProtKB-SubCell"/>
</dbReference>
<dbReference type="Pfam" id="PF00361">
    <property type="entry name" value="Proton_antipo_M"/>
    <property type="match status" value="2"/>
</dbReference>
<feature type="transmembrane region" description="Helical" evidence="6">
    <location>
        <begin position="270"/>
        <end position="291"/>
    </location>
</feature>
<dbReference type="InterPro" id="IPR003945">
    <property type="entry name" value="NU5C-like"/>
</dbReference>
<dbReference type="InterPro" id="IPR001516">
    <property type="entry name" value="Proton_antipo_N"/>
</dbReference>
<evidence type="ECO:0000313" key="9">
    <source>
        <dbReference type="EMBL" id="QYM78292.1"/>
    </source>
</evidence>
<feature type="transmembrane region" description="Helical" evidence="6">
    <location>
        <begin position="576"/>
        <end position="596"/>
    </location>
</feature>
<name>A0A8F9XFN9_9BACT</name>
<dbReference type="GO" id="GO:0015990">
    <property type="term" value="P:electron transport coupled proton transport"/>
    <property type="evidence" value="ECO:0007669"/>
    <property type="project" value="TreeGrafter"/>
</dbReference>
<dbReference type="PRINTS" id="PR01434">
    <property type="entry name" value="NADHDHGNASE5"/>
</dbReference>
<evidence type="ECO:0000313" key="10">
    <source>
        <dbReference type="Proteomes" id="UP000825051"/>
    </source>
</evidence>
<reference evidence="9" key="1">
    <citation type="submission" date="2021-08" db="EMBL/GenBank/DDBJ databases">
        <title>Genome of a novel bacterium of the phylum Verrucomicrobia, Oleiharenicola sp. KSB-15.</title>
        <authorList>
            <person name="Chung J.-H."/>
            <person name="Ahn J.-H."/>
            <person name="Yoon Y."/>
            <person name="Kim D.-Y."/>
            <person name="An S.-H."/>
            <person name="Park I."/>
            <person name="Yeon J."/>
        </authorList>
    </citation>
    <scope>NUCLEOTIDE SEQUENCE</scope>
    <source>
        <strain evidence="9">KSB-15</strain>
    </source>
</reference>
<keyword evidence="2 5" id="KW-0812">Transmembrane</keyword>
<feature type="transmembrane region" description="Helical" evidence="6">
    <location>
        <begin position="242"/>
        <end position="264"/>
    </location>
</feature>
<feature type="transmembrane region" description="Helical" evidence="6">
    <location>
        <begin position="386"/>
        <end position="408"/>
    </location>
</feature>
<dbReference type="GO" id="GO:0008137">
    <property type="term" value="F:NADH dehydrogenase (ubiquinone) activity"/>
    <property type="evidence" value="ECO:0007669"/>
    <property type="project" value="InterPro"/>
</dbReference>
<evidence type="ECO:0000256" key="4">
    <source>
        <dbReference type="ARBA" id="ARBA00023136"/>
    </source>
</evidence>
<dbReference type="GO" id="GO:0003954">
    <property type="term" value="F:NADH dehydrogenase activity"/>
    <property type="evidence" value="ECO:0007669"/>
    <property type="project" value="TreeGrafter"/>
</dbReference>
<evidence type="ECO:0000256" key="3">
    <source>
        <dbReference type="ARBA" id="ARBA00022989"/>
    </source>
</evidence>
<accession>A0A8F9XFN9</accession>
<evidence type="ECO:0000256" key="6">
    <source>
        <dbReference type="SAM" id="Phobius"/>
    </source>
</evidence>
<comment type="subcellular location">
    <subcellularLocation>
        <location evidence="1">Endomembrane system</location>
        <topology evidence="1">Multi-pass membrane protein</topology>
    </subcellularLocation>
    <subcellularLocation>
        <location evidence="5">Membrane</location>
        <topology evidence="5">Multi-pass membrane protein</topology>
    </subcellularLocation>
</comment>
<evidence type="ECO:0000259" key="7">
    <source>
        <dbReference type="Pfam" id="PF00361"/>
    </source>
</evidence>
<dbReference type="Proteomes" id="UP000825051">
    <property type="component" value="Chromosome"/>
</dbReference>
<keyword evidence="4 6" id="KW-0472">Membrane</keyword>
<dbReference type="PANTHER" id="PTHR42829:SF2">
    <property type="entry name" value="NADH-UBIQUINONE OXIDOREDUCTASE CHAIN 5"/>
    <property type="match status" value="1"/>
</dbReference>
<evidence type="ECO:0000256" key="5">
    <source>
        <dbReference type="RuleBase" id="RU000320"/>
    </source>
</evidence>
<dbReference type="InterPro" id="IPR001750">
    <property type="entry name" value="ND/Mrp_TM"/>
</dbReference>
<dbReference type="KEGG" id="ole:K0B96_13410"/>
<organism evidence="9 10">
    <name type="scientific">Horticoccus luteus</name>
    <dbReference type="NCBI Taxonomy" id="2862869"/>
    <lineage>
        <taxon>Bacteria</taxon>
        <taxon>Pseudomonadati</taxon>
        <taxon>Verrucomicrobiota</taxon>
        <taxon>Opitutia</taxon>
        <taxon>Opitutales</taxon>
        <taxon>Opitutaceae</taxon>
        <taxon>Horticoccus</taxon>
    </lineage>
</organism>
<dbReference type="Gene3D" id="1.20.5.2700">
    <property type="match status" value="1"/>
</dbReference>
<feature type="transmembrane region" description="Helical" evidence="6">
    <location>
        <begin position="6"/>
        <end position="25"/>
    </location>
</feature>
<feature type="domain" description="NADH:quinone oxidoreductase/Mrp antiporter transmembrane" evidence="7">
    <location>
        <begin position="331"/>
        <end position="435"/>
    </location>
</feature>
<feature type="transmembrane region" description="Helical" evidence="6">
    <location>
        <begin position="30"/>
        <end position="52"/>
    </location>
</feature>
<feature type="transmembrane region" description="Helical" evidence="6">
    <location>
        <begin position="464"/>
        <end position="486"/>
    </location>
</feature>
<evidence type="ECO:0000256" key="1">
    <source>
        <dbReference type="ARBA" id="ARBA00004127"/>
    </source>
</evidence>
<feature type="transmembrane region" description="Helical" evidence="6">
    <location>
        <begin position="200"/>
        <end position="221"/>
    </location>
</feature>
<dbReference type="Pfam" id="PF00662">
    <property type="entry name" value="Proton_antipo_N"/>
    <property type="match status" value="1"/>
</dbReference>
<gene>
    <name evidence="9" type="ORF">K0B96_13410</name>
</gene>
<feature type="transmembrane region" description="Helical" evidence="6">
    <location>
        <begin position="166"/>
        <end position="188"/>
    </location>
</feature>
<feature type="transmembrane region" description="Helical" evidence="6">
    <location>
        <begin position="80"/>
        <end position="100"/>
    </location>
</feature>
<evidence type="ECO:0000259" key="8">
    <source>
        <dbReference type="Pfam" id="PF00662"/>
    </source>
</evidence>
<dbReference type="AlphaFoldDB" id="A0A8F9XFN9"/>
<proteinExistence type="predicted"/>
<dbReference type="GO" id="GO:0042773">
    <property type="term" value="P:ATP synthesis coupled electron transport"/>
    <property type="evidence" value="ECO:0007669"/>
    <property type="project" value="InterPro"/>
</dbReference>